<dbReference type="OrthoDB" id="1917400at2759"/>
<evidence type="ECO:0000313" key="2">
    <source>
        <dbReference type="Proteomes" id="UP001151287"/>
    </source>
</evidence>
<keyword evidence="2" id="KW-1185">Reference proteome</keyword>
<dbReference type="EMBL" id="JAMQYH010000002">
    <property type="protein sequence ID" value="KAJ1696362.1"/>
    <property type="molecule type" value="Genomic_DNA"/>
</dbReference>
<name>A0A9Q0CLU7_9POAL</name>
<proteinExistence type="predicted"/>
<protein>
    <submittedName>
        <fullName evidence="1">Uncharacterized protein</fullName>
    </submittedName>
</protein>
<organism evidence="1 2">
    <name type="scientific">Rhynchospora breviuscula</name>
    <dbReference type="NCBI Taxonomy" id="2022672"/>
    <lineage>
        <taxon>Eukaryota</taxon>
        <taxon>Viridiplantae</taxon>
        <taxon>Streptophyta</taxon>
        <taxon>Embryophyta</taxon>
        <taxon>Tracheophyta</taxon>
        <taxon>Spermatophyta</taxon>
        <taxon>Magnoliopsida</taxon>
        <taxon>Liliopsida</taxon>
        <taxon>Poales</taxon>
        <taxon>Cyperaceae</taxon>
        <taxon>Cyperoideae</taxon>
        <taxon>Rhynchosporeae</taxon>
        <taxon>Rhynchospora</taxon>
    </lineage>
</organism>
<dbReference type="AlphaFoldDB" id="A0A9Q0CLU7"/>
<dbReference type="Proteomes" id="UP001151287">
    <property type="component" value="Unassembled WGS sequence"/>
</dbReference>
<gene>
    <name evidence="1" type="ORF">LUZ63_004874</name>
</gene>
<reference evidence="1" key="1">
    <citation type="journal article" date="2022" name="Cell">
        <title>Repeat-based holocentromeres influence genome architecture and karyotype evolution.</title>
        <authorList>
            <person name="Hofstatter P.G."/>
            <person name="Thangavel G."/>
            <person name="Lux T."/>
            <person name="Neumann P."/>
            <person name="Vondrak T."/>
            <person name="Novak P."/>
            <person name="Zhang M."/>
            <person name="Costa L."/>
            <person name="Castellani M."/>
            <person name="Scott A."/>
            <person name="Toegelov H."/>
            <person name="Fuchs J."/>
            <person name="Mata-Sucre Y."/>
            <person name="Dias Y."/>
            <person name="Vanzela A.L.L."/>
            <person name="Huettel B."/>
            <person name="Almeida C.C.S."/>
            <person name="Simkova H."/>
            <person name="Souza G."/>
            <person name="Pedrosa-Harand A."/>
            <person name="Macas J."/>
            <person name="Mayer K.F.X."/>
            <person name="Houben A."/>
            <person name="Marques A."/>
        </authorList>
    </citation>
    <scope>NUCLEOTIDE SEQUENCE</scope>
    <source>
        <strain evidence="1">RhyBre1mFocal</strain>
    </source>
</reference>
<dbReference type="PANTHER" id="PTHR34666">
    <property type="entry name" value="EXPRESSED PROTEIN"/>
    <property type="match status" value="1"/>
</dbReference>
<accession>A0A9Q0CLU7</accession>
<evidence type="ECO:0000313" key="1">
    <source>
        <dbReference type="EMBL" id="KAJ1696362.1"/>
    </source>
</evidence>
<comment type="caution">
    <text evidence="1">The sequence shown here is derived from an EMBL/GenBank/DDBJ whole genome shotgun (WGS) entry which is preliminary data.</text>
</comment>
<dbReference type="PANTHER" id="PTHR34666:SF1">
    <property type="entry name" value="OS02G0554800 PROTEIN"/>
    <property type="match status" value="1"/>
</dbReference>
<sequence length="177" mass="20771">MEHNGQIQFRKLWRDALTLNHHQALLPSFYRERDRGIMEEFSFPIIATDQDLPFPHFASSPLWFFSPTQDKNPKDTAMNGVARTRLDGEIKKLDDDKMDMLWEDFNEEVITAAKCDLDMNLGFSSTEFDITKDGRIVTRNKIGMVTMLKVLKRFFKDKMSKNKKGKEDFVICQKRKN</sequence>